<dbReference type="EMBL" id="SRPR01000045">
    <property type="protein sequence ID" value="KAG5964016.1"/>
    <property type="molecule type" value="Genomic_DNA"/>
</dbReference>
<dbReference type="EMBL" id="SRPS01000091">
    <property type="protein sequence ID" value="KAG5969589.1"/>
    <property type="molecule type" value="Genomic_DNA"/>
</dbReference>
<dbReference type="Proteomes" id="UP000784919">
    <property type="component" value="Unassembled WGS sequence"/>
</dbReference>
<name>A0A9P7SPN3_9HYPO</name>
<accession>A0A9P7SPN3</accession>
<comment type="caution">
    <text evidence="2">The sequence shown here is derived from an EMBL/GenBank/DDBJ whole genome shotgun (WGS) entry which is preliminary data.</text>
</comment>
<evidence type="ECO:0000313" key="1">
    <source>
        <dbReference type="EMBL" id="KAG5964016.1"/>
    </source>
</evidence>
<gene>
    <name evidence="2" type="ORF">E4U56_008260</name>
    <name evidence="1" type="ORF">E4U57_005638</name>
</gene>
<proteinExistence type="predicted"/>
<protein>
    <submittedName>
        <fullName evidence="2">Uncharacterized protein</fullName>
    </submittedName>
</protein>
<evidence type="ECO:0000313" key="4">
    <source>
        <dbReference type="Proteomes" id="UP000784919"/>
    </source>
</evidence>
<dbReference type="Proteomes" id="UP000742024">
    <property type="component" value="Unassembled WGS sequence"/>
</dbReference>
<sequence>MLKAHLPTSSTADAHPQDTYTILPARKLVRDLLVADNLMRKVSLVLGTWIDPAEVKSTKELSDEVVTQTSKALIAADVQGTALNPATEAATWPASLVPPIHRQPIYLRFSAVSAQFTWPDTRPAVKDIVARVIAQEP</sequence>
<dbReference type="AlphaFoldDB" id="A0A9P7SPN3"/>
<keyword evidence="3" id="KW-1185">Reference proteome</keyword>
<evidence type="ECO:0000313" key="3">
    <source>
        <dbReference type="Proteomes" id="UP000742024"/>
    </source>
</evidence>
<organism evidence="2 4">
    <name type="scientific">Claviceps arundinis</name>
    <dbReference type="NCBI Taxonomy" id="1623583"/>
    <lineage>
        <taxon>Eukaryota</taxon>
        <taxon>Fungi</taxon>
        <taxon>Dikarya</taxon>
        <taxon>Ascomycota</taxon>
        <taxon>Pezizomycotina</taxon>
        <taxon>Sordariomycetes</taxon>
        <taxon>Hypocreomycetidae</taxon>
        <taxon>Hypocreales</taxon>
        <taxon>Clavicipitaceae</taxon>
        <taxon>Claviceps</taxon>
    </lineage>
</organism>
<evidence type="ECO:0000313" key="2">
    <source>
        <dbReference type="EMBL" id="KAG5969589.1"/>
    </source>
</evidence>
<reference evidence="2 3" key="1">
    <citation type="journal article" date="2020" name="bioRxiv">
        <title>Whole genome comparisons of ergot fungi reveals the divergence and evolution of species within the genus Claviceps are the result of varying mechanisms driving genome evolution and host range expansion.</title>
        <authorList>
            <person name="Wyka S.A."/>
            <person name="Mondo S.J."/>
            <person name="Liu M."/>
            <person name="Dettman J."/>
            <person name="Nalam V."/>
            <person name="Broders K.D."/>
        </authorList>
    </citation>
    <scope>NUCLEOTIDE SEQUENCE</scope>
    <source>
        <strain evidence="2">CCC 1102</strain>
        <strain evidence="1 3">LM583</strain>
    </source>
</reference>